<dbReference type="Gene3D" id="2.80.10.50">
    <property type="match status" value="1"/>
</dbReference>
<reference evidence="3" key="1">
    <citation type="journal article" date="2019" name="bioRxiv">
        <title>Genomics, evolutionary history and diagnostics of the Alternaria alternata species group including apple and Asian pear pathotypes.</title>
        <authorList>
            <person name="Armitage A.D."/>
            <person name="Cockerton H.M."/>
            <person name="Sreenivasaprasad S."/>
            <person name="Woodhall J.W."/>
            <person name="Lane C.R."/>
            <person name="Harrison R.J."/>
            <person name="Clarkson J.P."/>
        </authorList>
    </citation>
    <scope>NUCLEOTIDE SEQUENCE [LARGE SCALE GENOMIC DNA]</scope>
    <source>
        <strain evidence="3">FERA 1177</strain>
    </source>
</reference>
<accession>A0A4Q4NB60</accession>
<gene>
    <name evidence="2" type="ORF">AA0117_g7915</name>
</gene>
<evidence type="ECO:0000313" key="2">
    <source>
        <dbReference type="EMBL" id="RYN73150.1"/>
    </source>
</evidence>
<dbReference type="Proteomes" id="UP000291422">
    <property type="component" value="Unassembled WGS sequence"/>
</dbReference>
<evidence type="ECO:0000259" key="1">
    <source>
        <dbReference type="Pfam" id="PF14200"/>
    </source>
</evidence>
<comment type="caution">
    <text evidence="2">The sequence shown here is derived from an EMBL/GenBank/DDBJ whole genome shotgun (WGS) entry which is preliminary data.</text>
</comment>
<organism evidence="2 3">
    <name type="scientific">Alternaria alternata</name>
    <name type="common">Alternaria rot fungus</name>
    <name type="synonym">Torula alternata</name>
    <dbReference type="NCBI Taxonomy" id="5599"/>
    <lineage>
        <taxon>Eukaryota</taxon>
        <taxon>Fungi</taxon>
        <taxon>Dikarya</taxon>
        <taxon>Ascomycota</taxon>
        <taxon>Pezizomycotina</taxon>
        <taxon>Dothideomycetes</taxon>
        <taxon>Pleosporomycetidae</taxon>
        <taxon>Pleosporales</taxon>
        <taxon>Pleosporineae</taxon>
        <taxon>Pleosporaceae</taxon>
        <taxon>Alternaria</taxon>
        <taxon>Alternaria sect. Alternaria</taxon>
        <taxon>Alternaria alternata complex</taxon>
    </lineage>
</organism>
<dbReference type="Pfam" id="PF14200">
    <property type="entry name" value="RicinB_lectin_2"/>
    <property type="match status" value="1"/>
</dbReference>
<feature type="domain" description="Ricin B lectin" evidence="1">
    <location>
        <begin position="62"/>
        <end position="144"/>
    </location>
</feature>
<evidence type="ECO:0000313" key="3">
    <source>
        <dbReference type="Proteomes" id="UP000291422"/>
    </source>
</evidence>
<dbReference type="SUPFAM" id="SSF50370">
    <property type="entry name" value="Ricin B-like lectins"/>
    <property type="match status" value="1"/>
</dbReference>
<sequence length="161" mass="17511">MSDYTGPGMYEILPKHAPEMSFNVWGGATTAGTPIKIYPRTKDAINTHFEIVSAGGYYAQPEKGDREYHIICANSGLYLCMNYSGGDFGTITAEVRPPLDNDVRWKIAHTGNGTYTINNVNGKTKQQLNVRGEGKASGTEVISYAIKEAANTQFILKAVVA</sequence>
<protein>
    <recommendedName>
        <fullName evidence="1">Ricin B lectin domain-containing protein</fullName>
    </recommendedName>
</protein>
<dbReference type="VEuPathDB" id="FungiDB:CC77DRAFT_1090640"/>
<dbReference type="EMBL" id="PDXD01000022">
    <property type="protein sequence ID" value="RYN73150.1"/>
    <property type="molecule type" value="Genomic_DNA"/>
</dbReference>
<dbReference type="InterPro" id="IPR000772">
    <property type="entry name" value="Ricin_B_lectin"/>
</dbReference>
<proteinExistence type="predicted"/>
<dbReference type="AlphaFoldDB" id="A0A4Q4NB60"/>
<name>A0A4Q4NB60_ALTAL</name>
<dbReference type="InterPro" id="IPR035992">
    <property type="entry name" value="Ricin_B-like_lectins"/>
</dbReference>